<name>A0ABW2U4P4_9BACT</name>
<dbReference type="RefSeq" id="WP_380203774.1">
    <property type="nucleotide sequence ID" value="NZ_JBHTEK010000001.1"/>
</dbReference>
<dbReference type="Proteomes" id="UP001596513">
    <property type="component" value="Unassembled WGS sequence"/>
</dbReference>
<evidence type="ECO:0000313" key="2">
    <source>
        <dbReference type="Proteomes" id="UP001596513"/>
    </source>
</evidence>
<dbReference type="EMBL" id="JBHTEK010000001">
    <property type="protein sequence ID" value="MFC7668453.1"/>
    <property type="molecule type" value="Genomic_DNA"/>
</dbReference>
<proteinExistence type="predicted"/>
<reference evidence="2" key="1">
    <citation type="journal article" date="2019" name="Int. J. Syst. Evol. Microbiol.">
        <title>The Global Catalogue of Microorganisms (GCM) 10K type strain sequencing project: providing services to taxonomists for standard genome sequencing and annotation.</title>
        <authorList>
            <consortium name="The Broad Institute Genomics Platform"/>
            <consortium name="The Broad Institute Genome Sequencing Center for Infectious Disease"/>
            <person name="Wu L."/>
            <person name="Ma J."/>
        </authorList>
    </citation>
    <scope>NUCLEOTIDE SEQUENCE [LARGE SCALE GENOMIC DNA]</scope>
    <source>
        <strain evidence="2">JCM 19635</strain>
    </source>
</reference>
<gene>
    <name evidence="1" type="ORF">ACFQT0_14535</name>
</gene>
<evidence type="ECO:0000313" key="1">
    <source>
        <dbReference type="EMBL" id="MFC7668453.1"/>
    </source>
</evidence>
<protein>
    <submittedName>
        <fullName evidence="1">Uncharacterized protein</fullName>
    </submittedName>
</protein>
<sequence length="89" mass="10093">MDLLIGPVYKSGARLLARYARDHQIVCVNPLSQDGDLVVDNPWHYLFGPRLGYAGPGGRAVCARHFRDWPARYSVAGRKQGQHRFRQCL</sequence>
<accession>A0ABW2U4P4</accession>
<organism evidence="1 2">
    <name type="scientific">Hymenobacter humi</name>
    <dbReference type="NCBI Taxonomy" id="1411620"/>
    <lineage>
        <taxon>Bacteria</taxon>
        <taxon>Pseudomonadati</taxon>
        <taxon>Bacteroidota</taxon>
        <taxon>Cytophagia</taxon>
        <taxon>Cytophagales</taxon>
        <taxon>Hymenobacteraceae</taxon>
        <taxon>Hymenobacter</taxon>
    </lineage>
</organism>
<comment type="caution">
    <text evidence="1">The sequence shown here is derived from an EMBL/GenBank/DDBJ whole genome shotgun (WGS) entry which is preliminary data.</text>
</comment>
<keyword evidence="2" id="KW-1185">Reference proteome</keyword>